<dbReference type="EMBL" id="MDDG01000026">
    <property type="protein sequence ID" value="OQE34229.1"/>
    <property type="molecule type" value="Genomic_DNA"/>
</dbReference>
<keyword evidence="7" id="KW-1185">Reference proteome</keyword>
<feature type="repeat" description="ANK" evidence="3">
    <location>
        <begin position="666"/>
        <end position="698"/>
    </location>
</feature>
<dbReference type="Pfam" id="PF00023">
    <property type="entry name" value="Ank"/>
    <property type="match status" value="1"/>
</dbReference>
<dbReference type="InterPro" id="IPR002110">
    <property type="entry name" value="Ankyrin_rpt"/>
</dbReference>
<name>A0A1V6U834_9EURO</name>
<dbReference type="SUPFAM" id="SSF52540">
    <property type="entry name" value="P-loop containing nucleoside triphosphate hydrolases"/>
    <property type="match status" value="1"/>
</dbReference>
<evidence type="ECO:0000256" key="2">
    <source>
        <dbReference type="ARBA" id="ARBA00023043"/>
    </source>
</evidence>
<proteinExistence type="predicted"/>
<feature type="repeat" description="ANK" evidence="3">
    <location>
        <begin position="732"/>
        <end position="764"/>
    </location>
</feature>
<dbReference type="SMART" id="SM00248">
    <property type="entry name" value="ANK"/>
    <property type="match status" value="9"/>
</dbReference>
<protein>
    <submittedName>
        <fullName evidence="6">Uncharacterized protein</fullName>
    </submittedName>
</protein>
<feature type="repeat" description="ANK" evidence="3">
    <location>
        <begin position="897"/>
        <end position="929"/>
    </location>
</feature>
<gene>
    <name evidence="6" type="ORF">PENCOP_c026G00855</name>
</gene>
<feature type="domain" description="GPI inositol-deacylase winged helix" evidence="4">
    <location>
        <begin position="453"/>
        <end position="528"/>
    </location>
</feature>
<dbReference type="InterPro" id="IPR056884">
    <property type="entry name" value="NPHP3-like_N"/>
</dbReference>
<feature type="repeat" description="ANK" evidence="3">
    <location>
        <begin position="699"/>
        <end position="731"/>
    </location>
</feature>
<evidence type="ECO:0000256" key="3">
    <source>
        <dbReference type="PROSITE-ProRule" id="PRU00023"/>
    </source>
</evidence>
<keyword evidence="2 3" id="KW-0040">ANK repeat</keyword>
<feature type="repeat" description="ANK" evidence="3">
    <location>
        <begin position="765"/>
        <end position="797"/>
    </location>
</feature>
<dbReference type="PANTHER" id="PTHR24171">
    <property type="entry name" value="ANKYRIN REPEAT DOMAIN-CONTAINING PROTEIN 39-RELATED"/>
    <property type="match status" value="1"/>
</dbReference>
<evidence type="ECO:0000313" key="7">
    <source>
        <dbReference type="Proteomes" id="UP000191500"/>
    </source>
</evidence>
<dbReference type="PROSITE" id="PS50088">
    <property type="entry name" value="ANK_REPEAT"/>
    <property type="match status" value="9"/>
</dbReference>
<feature type="repeat" description="ANK" evidence="3">
    <location>
        <begin position="864"/>
        <end position="896"/>
    </location>
</feature>
<dbReference type="AlphaFoldDB" id="A0A1V6U834"/>
<dbReference type="PANTHER" id="PTHR24171:SF9">
    <property type="entry name" value="ANKYRIN REPEAT DOMAIN-CONTAINING PROTEIN 39"/>
    <property type="match status" value="1"/>
</dbReference>
<sequence>MSFGFSIGDFVTIIERAISIRKCFVDAPAQFQYISDENLQFVLQDLDVDLSSTILSDHQQTELRGIEKSCRDLVSELEGIIDQYSILSPSSAGQVHKARRVWKRLIWEPGHIRDLRARISSNITLLNAMNVRTTKNHVGELLQSKINEENQALLNWLSPDTYTALQCHYISQRQQDTGRWLLESPEFQAWIESPQQTLFCPGIPGAGKTILASIVIEELQARFGSDGNTGIAFVYCSFQRHEEQTVRRLLASLIRQLVQDLIPVPDSIRESYDNHLRKRTRPSADELSRALRSVVGQFARVFIVIDALDECQSSGGSRIRIIDELFNLQGDYNLNFFATSRSTPEIDFLFEKKPTRQIQAARSDMLKYLNANLEELPPFVSRYPDLQQDITVGITDAAEGMFLLARLYLNSLLGKPSIRAIRSTLKELLSGSKSYDSAYENSMKRIEAQVPDRRELAKQVLSWITCSKRQLTKVELQNALAIELGEPKFHDDNLPEIDDMVSACAGLVTVDEESQTIRLVHYTANEYFKRSWTRWFPEAHRDIATICVTYLSFDIFQLGPCPTDAGFETRLAEYPLYSFAAANWGYHMREQLMNEEPILQFLDETPKMMASIQGAFAPKSLTTDYQYSQQAPQDFTSLHLAAYFGLESIVRSLIHRGDRPDLKDSESKTPLSWAAENGYEAIVELFLGIGVDPDPKDKSDQTPLLCAACNGHSKVVQLLLNTKADPDVRDKFGKTPLSWAARNGHEKISSLLLDEGVNPDSRDEFQRAPISWAAFNGHLQIVRSLLQNGACLNINNDNGPGPLSWAAYGGHVPVVELLLEMGADPDCPDMNGQTPLSWAASNGSIRVIKLLLEKGVEPDSKDKTGRSPFSWAAGNNHISAMKLLLVKGIDPNSQDEEGQTPLSWAAFYGHKAAMQLLLDRNDDASFETTNAKGFLKEPQTEVAERIEEEKLSVEIHPPRLPRLSPPLAGRVQNGLERQTQHSHIETGVVSDDVFWQCLLCSADQRRTYKRKKL</sequence>
<evidence type="ECO:0000259" key="4">
    <source>
        <dbReference type="Pfam" id="PF22939"/>
    </source>
</evidence>
<dbReference type="InterPro" id="IPR036770">
    <property type="entry name" value="Ankyrin_rpt-contain_sf"/>
</dbReference>
<dbReference type="Pfam" id="PF13637">
    <property type="entry name" value="Ank_4"/>
    <property type="match status" value="1"/>
</dbReference>
<organism evidence="6 7">
    <name type="scientific">Penicillium coprophilum</name>
    <dbReference type="NCBI Taxonomy" id="36646"/>
    <lineage>
        <taxon>Eukaryota</taxon>
        <taxon>Fungi</taxon>
        <taxon>Dikarya</taxon>
        <taxon>Ascomycota</taxon>
        <taxon>Pezizomycotina</taxon>
        <taxon>Eurotiomycetes</taxon>
        <taxon>Eurotiomycetidae</taxon>
        <taxon>Eurotiales</taxon>
        <taxon>Aspergillaceae</taxon>
        <taxon>Penicillium</taxon>
    </lineage>
</organism>
<evidence type="ECO:0000259" key="5">
    <source>
        <dbReference type="Pfam" id="PF24883"/>
    </source>
</evidence>
<evidence type="ECO:0000313" key="6">
    <source>
        <dbReference type="EMBL" id="OQE34229.1"/>
    </source>
</evidence>
<dbReference type="PRINTS" id="PR01415">
    <property type="entry name" value="ANKYRIN"/>
</dbReference>
<dbReference type="SUPFAM" id="SSF48403">
    <property type="entry name" value="Ankyrin repeat"/>
    <property type="match status" value="1"/>
</dbReference>
<dbReference type="Gene3D" id="3.40.50.300">
    <property type="entry name" value="P-loop containing nucleotide triphosphate hydrolases"/>
    <property type="match status" value="1"/>
</dbReference>
<dbReference type="Gene3D" id="1.25.40.20">
    <property type="entry name" value="Ankyrin repeat-containing domain"/>
    <property type="match status" value="1"/>
</dbReference>
<dbReference type="Pfam" id="PF24883">
    <property type="entry name" value="NPHP3_N"/>
    <property type="match status" value="1"/>
</dbReference>
<feature type="repeat" description="ANK" evidence="3">
    <location>
        <begin position="831"/>
        <end position="863"/>
    </location>
</feature>
<dbReference type="STRING" id="36646.A0A1V6U834"/>
<dbReference type="PROSITE" id="PS50297">
    <property type="entry name" value="ANK_REP_REGION"/>
    <property type="match status" value="9"/>
</dbReference>
<feature type="domain" description="Nephrocystin 3-like N-terminal" evidence="5">
    <location>
        <begin position="176"/>
        <end position="341"/>
    </location>
</feature>
<dbReference type="InterPro" id="IPR027417">
    <property type="entry name" value="P-loop_NTPase"/>
</dbReference>
<dbReference type="InterPro" id="IPR054471">
    <property type="entry name" value="GPIID_WHD"/>
</dbReference>
<feature type="repeat" description="ANK" evidence="3">
    <location>
        <begin position="633"/>
        <end position="665"/>
    </location>
</feature>
<reference evidence="7" key="1">
    <citation type="journal article" date="2017" name="Nat. Microbiol.">
        <title>Global analysis of biosynthetic gene clusters reveals vast potential of secondary metabolite production in Penicillium species.</title>
        <authorList>
            <person name="Nielsen J.C."/>
            <person name="Grijseels S."/>
            <person name="Prigent S."/>
            <person name="Ji B."/>
            <person name="Dainat J."/>
            <person name="Nielsen K.F."/>
            <person name="Frisvad J.C."/>
            <person name="Workman M."/>
            <person name="Nielsen J."/>
        </authorList>
    </citation>
    <scope>NUCLEOTIDE SEQUENCE [LARGE SCALE GENOMIC DNA]</scope>
    <source>
        <strain evidence="7">IBT 31321</strain>
    </source>
</reference>
<dbReference type="Proteomes" id="UP000191500">
    <property type="component" value="Unassembled WGS sequence"/>
</dbReference>
<accession>A0A1V6U834</accession>
<evidence type="ECO:0000256" key="1">
    <source>
        <dbReference type="ARBA" id="ARBA00022737"/>
    </source>
</evidence>
<keyword evidence="1" id="KW-0677">Repeat</keyword>
<dbReference type="Pfam" id="PF22939">
    <property type="entry name" value="WHD_GPIID"/>
    <property type="match status" value="1"/>
</dbReference>
<dbReference type="Pfam" id="PF12796">
    <property type="entry name" value="Ank_2"/>
    <property type="match status" value="2"/>
</dbReference>
<comment type="caution">
    <text evidence="6">The sequence shown here is derived from an EMBL/GenBank/DDBJ whole genome shotgun (WGS) entry which is preliminary data.</text>
</comment>
<feature type="repeat" description="ANK" evidence="3">
    <location>
        <begin position="798"/>
        <end position="830"/>
    </location>
</feature>